<dbReference type="SMART" id="SM00409">
    <property type="entry name" value="IG"/>
    <property type="match status" value="3"/>
</dbReference>
<dbReference type="Gene3D" id="2.60.40.10">
    <property type="entry name" value="Immunoglobulins"/>
    <property type="match status" value="1"/>
</dbReference>
<dbReference type="SUPFAM" id="SSF63446">
    <property type="entry name" value="Type I dockerin domain"/>
    <property type="match status" value="1"/>
</dbReference>
<gene>
    <name evidence="2" type="ORF">PN838_23940</name>
</gene>
<dbReference type="InterPro" id="IPR016134">
    <property type="entry name" value="Dockerin_dom"/>
</dbReference>
<reference evidence="2 3" key="1">
    <citation type="submission" date="2023-01" db="EMBL/GenBank/DDBJ databases">
        <title>Psychrosphaera sp. nov., isolated from marine algae.</title>
        <authorList>
            <person name="Bayburt H."/>
            <person name="Choi B.J."/>
            <person name="Kim J.M."/>
            <person name="Choi D.G."/>
            <person name="Jeon C.O."/>
        </authorList>
    </citation>
    <scope>NUCLEOTIDE SEQUENCE [LARGE SCALE GENOMIC DNA]</scope>
    <source>
        <strain evidence="2 3">G1-22</strain>
    </source>
</reference>
<dbReference type="Pfam" id="PF00404">
    <property type="entry name" value="Dockerin_1"/>
    <property type="match status" value="1"/>
</dbReference>
<dbReference type="Proteomes" id="UP001528411">
    <property type="component" value="Unassembled WGS sequence"/>
</dbReference>
<evidence type="ECO:0000313" key="3">
    <source>
        <dbReference type="Proteomes" id="UP001528411"/>
    </source>
</evidence>
<name>A0ABT5FJ56_9GAMM</name>
<feature type="domain" description="Dockerin" evidence="1">
    <location>
        <begin position="420"/>
        <end position="481"/>
    </location>
</feature>
<sequence>MDVRQTYWSETTEIEGVETRINLDAHDHFTANAKANSISVFILKPQYTLTPYVRVNDGNWVQTDDVTVTEGDTVDFGPQSRIANTWTWQGPANFSTDQRKVRLENITPAMAGEYLATYSSYSGFTSDIITTLKVDCDADPVTTPYYQINDSNWVGDQNTATLEAGDSIKFGPQSQIQGDWHWSGPNNFSHSGRQPELTNVKPDMAGTYVATYTSPQGCSTNLDYHVIVNCSVEPTIIPWVQLNGAWSRSTSLDIKDGDSFKIGPNSPNTGRWQWTGPNDFKAMEVRQLSFVDVGEEQGGQYEVTFTTPQGCVNRTTFEANYIPTNVCTPPKVTPYLRVNTGSWSSKSAATLAIGDSIDIGPQPNWGGTWAWTGPDGYSSDIRQIHLDILDQSQAGTYYGTYTKNDGCSNTVEIAIAIETPEPLVGDINNDGDINSADIAAFIAVYGLKSTDEGYLVSADLDGDGIISRLDYSQLYSIYRQQ</sequence>
<dbReference type="InterPro" id="IPR013783">
    <property type="entry name" value="Ig-like_fold"/>
</dbReference>
<dbReference type="InterPro" id="IPR018247">
    <property type="entry name" value="EF_Hand_1_Ca_BS"/>
</dbReference>
<proteinExistence type="predicted"/>
<dbReference type="CDD" id="cd14256">
    <property type="entry name" value="Dockerin_I"/>
    <property type="match status" value="1"/>
</dbReference>
<protein>
    <submittedName>
        <fullName evidence="2">Dockerin type I repeat-containing protein</fullName>
    </submittedName>
</protein>
<dbReference type="RefSeq" id="WP_272182261.1">
    <property type="nucleotide sequence ID" value="NZ_JAQOMS010000002.1"/>
</dbReference>
<dbReference type="InterPro" id="IPR036439">
    <property type="entry name" value="Dockerin_dom_sf"/>
</dbReference>
<evidence type="ECO:0000259" key="1">
    <source>
        <dbReference type="PROSITE" id="PS51766"/>
    </source>
</evidence>
<dbReference type="EMBL" id="JAQOMS010000002">
    <property type="protein sequence ID" value="MDC2891238.1"/>
    <property type="molecule type" value="Genomic_DNA"/>
</dbReference>
<keyword evidence="3" id="KW-1185">Reference proteome</keyword>
<dbReference type="InterPro" id="IPR003599">
    <property type="entry name" value="Ig_sub"/>
</dbReference>
<dbReference type="InterPro" id="IPR002105">
    <property type="entry name" value="Dockerin_1_rpt"/>
</dbReference>
<dbReference type="PROSITE" id="PS00018">
    <property type="entry name" value="EF_HAND_1"/>
    <property type="match status" value="2"/>
</dbReference>
<organism evidence="2 3">
    <name type="scientific">Psychrosphaera algicola</name>
    <dbReference type="NCBI Taxonomy" id="3023714"/>
    <lineage>
        <taxon>Bacteria</taxon>
        <taxon>Pseudomonadati</taxon>
        <taxon>Pseudomonadota</taxon>
        <taxon>Gammaproteobacteria</taxon>
        <taxon>Alteromonadales</taxon>
        <taxon>Pseudoalteromonadaceae</taxon>
        <taxon>Psychrosphaera</taxon>
    </lineage>
</organism>
<accession>A0ABT5FJ56</accession>
<dbReference type="PROSITE" id="PS51766">
    <property type="entry name" value="DOCKERIN"/>
    <property type="match status" value="1"/>
</dbReference>
<dbReference type="Gene3D" id="2.60.40.4130">
    <property type="match status" value="1"/>
</dbReference>
<comment type="caution">
    <text evidence="2">The sequence shown here is derived from an EMBL/GenBank/DDBJ whole genome shotgun (WGS) entry which is preliminary data.</text>
</comment>
<evidence type="ECO:0000313" key="2">
    <source>
        <dbReference type="EMBL" id="MDC2891238.1"/>
    </source>
</evidence>